<dbReference type="OrthoDB" id="5493674at2"/>
<name>A0A3A1Z0H5_9BURK</name>
<reference evidence="1 2" key="1">
    <citation type="submission" date="2017-08" db="EMBL/GenBank/DDBJ databases">
        <title>Pusillimonas indicus sp. nov., a member of the family Alcaligenaceae isolated from surface seawater.</title>
        <authorList>
            <person name="Li J."/>
        </authorList>
    </citation>
    <scope>NUCLEOTIDE SEQUENCE [LARGE SCALE GENOMIC DNA]</scope>
    <source>
        <strain evidence="1 2">L52-1-41</strain>
    </source>
</reference>
<accession>A0A3A1Z0H5</accession>
<evidence type="ECO:0000313" key="2">
    <source>
        <dbReference type="Proteomes" id="UP000266206"/>
    </source>
</evidence>
<organism evidence="1 2">
    <name type="scientific">Neopusillimonas maritima</name>
    <dbReference type="NCBI Taxonomy" id="2026239"/>
    <lineage>
        <taxon>Bacteria</taxon>
        <taxon>Pseudomonadati</taxon>
        <taxon>Pseudomonadota</taxon>
        <taxon>Betaproteobacteria</taxon>
        <taxon>Burkholderiales</taxon>
        <taxon>Alcaligenaceae</taxon>
        <taxon>Neopusillimonas</taxon>
    </lineage>
</organism>
<protein>
    <submittedName>
        <fullName evidence="1">Uncharacterized protein</fullName>
    </submittedName>
</protein>
<evidence type="ECO:0000313" key="1">
    <source>
        <dbReference type="EMBL" id="RIY41847.1"/>
    </source>
</evidence>
<proteinExistence type="predicted"/>
<gene>
    <name evidence="1" type="ORF">CJP73_04155</name>
</gene>
<dbReference type="Proteomes" id="UP000266206">
    <property type="component" value="Unassembled WGS sequence"/>
</dbReference>
<dbReference type="AlphaFoldDB" id="A0A3A1Z0H5"/>
<comment type="caution">
    <text evidence="1">The sequence shown here is derived from an EMBL/GenBank/DDBJ whole genome shotgun (WGS) entry which is preliminary data.</text>
</comment>
<sequence length="428" mass="47523">MVLGLLLCGVAVVALLHYFSLGQVLAERTRQVHALDTAAYSGAVVQSRALNLLALSNRAMVGHHLAMGHLVTLASWAQLGGHQAQQRLRANPPAFLIGMLFGVNHGTAYAASSAAHGLQREAMQSGQLGQRFIQHESRVHDTLAVVQSQVVSTLAGTREAAIKAVLNRYYPNAQYDLTITAPPVGQWLERRAAPSLHPFMQQIAGGYGFLQERNHTARNAWLVSPRCPTKRHQLRRRGNTVLDSSGRWEAADTQSYHALRSNRWIGCYFREYAMGWGWLASRSTSKLSAPHVNNPPDNFSSQDFWRWVADATNWDIFTGQDNPMANSRAVASRVVWPTRGYASYFDVRPLLPGVGEGVGQLFKSSHSGCFRFSVELQRVGYDNLRYTVSSAAESYFERPTPREDGRYEQANLFNPYWLARQGPVSGGL</sequence>
<dbReference type="EMBL" id="NQYH01000002">
    <property type="protein sequence ID" value="RIY41847.1"/>
    <property type="molecule type" value="Genomic_DNA"/>
</dbReference>